<proteinExistence type="predicted"/>
<dbReference type="AlphaFoldDB" id="A0A6J6R2A7"/>
<evidence type="ECO:0000256" key="1">
    <source>
        <dbReference type="SAM" id="Phobius"/>
    </source>
</evidence>
<keyword evidence="1" id="KW-1133">Transmembrane helix</keyword>
<gene>
    <name evidence="2" type="ORF">UFOPK2593_01506</name>
    <name evidence="3" type="ORF">UFOPK4295_01635</name>
</gene>
<sequence>MSHDSTEGSTESPTESPAASPWWVFWRDKEGVARRPSRVAEHRRGIIAVLLLPVLFFAAIAFRLDSPMKASEIPCQGYTSQFSLTEQPVEVPPGNIRDTVGPSGIVTMRTYTLPGQSLDTVPLGLLTSAKVTETMRAVPLTDMGRATGDDAWVNQLRQVRNLAYAVRYDQALTEQILALTSRDGTIATWLASRTLMGLEDQGLNFDQEVVDLSMAMVDRSSTGQYPFDDVGQGALAATATVDGQSLHVYVIATRVGYDKDEVVTGNPERATSQAAKNQSIIVSYPGGEVRGKTTDNGDICIAVPWTTGKSLPQLRITWQMQVPAGTLFVRKPIVVGMPFDEALDSAEMTLNAISIPVSTPVIWSAVS</sequence>
<evidence type="ECO:0000313" key="3">
    <source>
        <dbReference type="EMBL" id="CAB5057838.1"/>
    </source>
</evidence>
<dbReference type="EMBL" id="CAEZXW010000153">
    <property type="protein sequence ID" value="CAB4717807.1"/>
    <property type="molecule type" value="Genomic_DNA"/>
</dbReference>
<reference evidence="2" key="1">
    <citation type="submission" date="2020-05" db="EMBL/GenBank/DDBJ databases">
        <authorList>
            <person name="Chiriac C."/>
            <person name="Salcher M."/>
            <person name="Ghai R."/>
            <person name="Kavagutti S V."/>
        </authorList>
    </citation>
    <scope>NUCLEOTIDE SEQUENCE</scope>
</reference>
<dbReference type="EMBL" id="CAFBQF010000142">
    <property type="protein sequence ID" value="CAB5057838.1"/>
    <property type="molecule type" value="Genomic_DNA"/>
</dbReference>
<accession>A0A6J6R2A7</accession>
<keyword evidence="1" id="KW-0812">Transmembrane</keyword>
<name>A0A6J6R2A7_9ZZZZ</name>
<protein>
    <submittedName>
        <fullName evidence="2">Unannotated protein</fullName>
    </submittedName>
</protein>
<evidence type="ECO:0000313" key="2">
    <source>
        <dbReference type="EMBL" id="CAB4717807.1"/>
    </source>
</evidence>
<keyword evidence="1" id="KW-0472">Membrane</keyword>
<organism evidence="2">
    <name type="scientific">freshwater metagenome</name>
    <dbReference type="NCBI Taxonomy" id="449393"/>
    <lineage>
        <taxon>unclassified sequences</taxon>
        <taxon>metagenomes</taxon>
        <taxon>ecological metagenomes</taxon>
    </lineage>
</organism>
<feature type="transmembrane region" description="Helical" evidence="1">
    <location>
        <begin position="45"/>
        <end position="64"/>
    </location>
</feature>